<evidence type="ECO:0000313" key="2">
    <source>
        <dbReference type="EMBL" id="MPM94663.1"/>
    </source>
</evidence>
<comment type="caution">
    <text evidence="2">The sequence shown here is derived from an EMBL/GenBank/DDBJ whole genome shotgun (WGS) entry which is preliminary data.</text>
</comment>
<protein>
    <recommendedName>
        <fullName evidence="1">HNH nuclease domain-containing protein</fullName>
    </recommendedName>
</protein>
<organism evidence="2">
    <name type="scientific">bioreactor metagenome</name>
    <dbReference type="NCBI Taxonomy" id="1076179"/>
    <lineage>
        <taxon>unclassified sequences</taxon>
        <taxon>metagenomes</taxon>
        <taxon>ecological metagenomes</taxon>
    </lineage>
</organism>
<dbReference type="EMBL" id="VSSQ01041258">
    <property type="protein sequence ID" value="MPM94663.1"/>
    <property type="molecule type" value="Genomic_DNA"/>
</dbReference>
<name>A0A645E1E4_9ZZZZ</name>
<sequence>MKGWLKDRLGLEISPEKSKVVNLKEEYSEFLGFKMRVIKRGKQKNGKPKYVVESHIREKSQELIVKNLRKLIHDMEFPSQGSRSEYAALSRYNSYVLGIHNYYSLATRISEDCAKIAFRIQKSLEVRLRGRIKSAKQMKKRNIPCKTPLYIQERYGTSQQLRFVDKCALIPMGYAQHRVAISRKRSINAYTPDGRSEIHKQLQNINMDTLHYLMRNPVINRSVEYNDNRLSLYAAQSGKCAITGEILDRHNIHCHHKVPRYMGGNDTYQNLMLVTETVHRLIHAQNAITIQKYMDMIHLTKKQTDKLNHLRNLANVESCLNVTQ</sequence>
<dbReference type="Gene3D" id="1.10.30.50">
    <property type="match status" value="1"/>
</dbReference>
<feature type="domain" description="HNH nuclease" evidence="1">
    <location>
        <begin position="229"/>
        <end position="280"/>
    </location>
</feature>
<accession>A0A645E1E4</accession>
<dbReference type="InterPro" id="IPR003615">
    <property type="entry name" value="HNH_nuc"/>
</dbReference>
<reference evidence="2" key="1">
    <citation type="submission" date="2019-08" db="EMBL/GenBank/DDBJ databases">
        <authorList>
            <person name="Kucharzyk K."/>
            <person name="Murdoch R.W."/>
            <person name="Higgins S."/>
            <person name="Loffler F."/>
        </authorList>
    </citation>
    <scope>NUCLEOTIDE SEQUENCE</scope>
</reference>
<evidence type="ECO:0000259" key="1">
    <source>
        <dbReference type="SMART" id="SM00507"/>
    </source>
</evidence>
<gene>
    <name evidence="2" type="ORF">SDC9_141811</name>
</gene>
<dbReference type="AlphaFoldDB" id="A0A645E1E4"/>
<dbReference type="SMART" id="SM00507">
    <property type="entry name" value="HNHc"/>
    <property type="match status" value="1"/>
</dbReference>
<dbReference type="CDD" id="cd00085">
    <property type="entry name" value="HNHc"/>
    <property type="match status" value="1"/>
</dbReference>
<proteinExistence type="predicted"/>